<gene>
    <name evidence="6" type="ORF">EV148_101251</name>
</gene>
<comment type="similarity">
    <text evidence="2">Belongs to the membrane fusion protein (MFP) (TC 8.A.1) family.</text>
</comment>
<accession>A0A4R2IE10</accession>
<dbReference type="OrthoDB" id="9811754at2"/>
<keyword evidence="7" id="KW-1185">Reference proteome</keyword>
<dbReference type="Pfam" id="PF25963">
    <property type="entry name" value="Beta-barrel_AAEA"/>
    <property type="match status" value="1"/>
</dbReference>
<keyword evidence="3" id="KW-0472">Membrane</keyword>
<dbReference type="InterPro" id="IPR058634">
    <property type="entry name" value="AaeA-lik-b-barrel"/>
</dbReference>
<evidence type="ECO:0000256" key="2">
    <source>
        <dbReference type="ARBA" id="ARBA00009477"/>
    </source>
</evidence>
<sequence length="371" mass="39804">MTDKQPQIDPVATAPRKRGWLRTALWIAGPALVLGIGAWLYLTSGRYASTDNAYVQADRVTIAPQVGGRVVEVAVRENQAVHKGDVLFRIDPEPLEIAVARMQAQVESVRSLLDAARSGYSAAQADVRSSAADLEYKKQQFERMKELRGRGLVAQAALDDAANNLAAARAKQDSDHAALSKAQNMLGGLPSTPDEQLAGYKLALAQLAQAKLDLEHATVRAPMDGTIGKTTLQPGDFLAVGQAAMPLVANTLWVDANFKETDLTHVVVGQPATIEVDTFPGRKWQARVASISPASGSEFSLLPAQNATGNWVKIVQRIPVRLALDATPQDGMILRAGMSAVVEIDTGRQNSVIGRWQGREPKPRTSVAQAP</sequence>
<reference evidence="6 7" key="1">
    <citation type="journal article" date="2015" name="Stand. Genomic Sci.">
        <title>Genomic Encyclopedia of Bacterial and Archaeal Type Strains, Phase III: the genomes of soil and plant-associated and newly described type strains.</title>
        <authorList>
            <person name="Whitman W.B."/>
            <person name="Woyke T."/>
            <person name="Klenk H.P."/>
            <person name="Zhou Y."/>
            <person name="Lilburn T.G."/>
            <person name="Beck B.J."/>
            <person name="De Vos P."/>
            <person name="Vandamme P."/>
            <person name="Eisen J.A."/>
            <person name="Garrity G."/>
            <person name="Hugenholtz P."/>
            <person name="Kyrpides N.C."/>
        </authorList>
    </citation>
    <scope>NUCLEOTIDE SEQUENCE [LARGE SCALE GENOMIC DNA]</scope>
    <source>
        <strain evidence="6 7">A3</strain>
    </source>
</reference>
<dbReference type="EMBL" id="SLWQ01000001">
    <property type="protein sequence ID" value="TCO42844.1"/>
    <property type="molecule type" value="Genomic_DNA"/>
</dbReference>
<comment type="caution">
    <text evidence="6">The sequence shown here is derived from an EMBL/GenBank/DDBJ whole genome shotgun (WGS) entry which is preliminary data.</text>
</comment>
<keyword evidence="3" id="KW-0812">Transmembrane</keyword>
<dbReference type="AlphaFoldDB" id="A0A4R2IE10"/>
<dbReference type="SUPFAM" id="SSF111369">
    <property type="entry name" value="HlyD-like secretion proteins"/>
    <property type="match status" value="2"/>
</dbReference>
<name>A0A4R2IE10_9GAMM</name>
<evidence type="ECO:0000313" key="6">
    <source>
        <dbReference type="EMBL" id="TCO42844.1"/>
    </source>
</evidence>
<dbReference type="Gene3D" id="1.10.287.470">
    <property type="entry name" value="Helix hairpin bin"/>
    <property type="match status" value="2"/>
</dbReference>
<evidence type="ECO:0000256" key="1">
    <source>
        <dbReference type="ARBA" id="ARBA00004196"/>
    </source>
</evidence>
<dbReference type="InterPro" id="IPR050739">
    <property type="entry name" value="MFP"/>
</dbReference>
<evidence type="ECO:0000259" key="4">
    <source>
        <dbReference type="Pfam" id="PF25917"/>
    </source>
</evidence>
<dbReference type="Gene3D" id="2.40.30.170">
    <property type="match status" value="1"/>
</dbReference>
<dbReference type="GO" id="GO:0030313">
    <property type="term" value="C:cell envelope"/>
    <property type="evidence" value="ECO:0007669"/>
    <property type="project" value="UniProtKB-SubCell"/>
</dbReference>
<evidence type="ECO:0000313" key="7">
    <source>
        <dbReference type="Proteomes" id="UP000294862"/>
    </source>
</evidence>
<dbReference type="Gene3D" id="2.40.50.100">
    <property type="match status" value="1"/>
</dbReference>
<comment type="subcellular location">
    <subcellularLocation>
        <location evidence="1">Cell envelope</location>
    </subcellularLocation>
</comment>
<evidence type="ECO:0000259" key="5">
    <source>
        <dbReference type="Pfam" id="PF25963"/>
    </source>
</evidence>
<feature type="domain" description="p-hydroxybenzoic acid efflux pump subunit AaeA-like beta-barrel" evidence="5">
    <location>
        <begin position="252"/>
        <end position="344"/>
    </location>
</feature>
<feature type="transmembrane region" description="Helical" evidence="3">
    <location>
        <begin position="20"/>
        <end position="42"/>
    </location>
</feature>
<dbReference type="RefSeq" id="WP_131992283.1">
    <property type="nucleotide sequence ID" value="NZ_SLWQ01000001.1"/>
</dbReference>
<dbReference type="PANTHER" id="PTHR30386:SF19">
    <property type="entry name" value="MULTIDRUG EXPORT PROTEIN EMRA-RELATED"/>
    <property type="match status" value="1"/>
</dbReference>
<dbReference type="PANTHER" id="PTHR30386">
    <property type="entry name" value="MEMBRANE FUSION SUBUNIT OF EMRAB-TOLC MULTIDRUG EFFLUX PUMP"/>
    <property type="match status" value="1"/>
</dbReference>
<keyword evidence="3" id="KW-1133">Transmembrane helix</keyword>
<dbReference type="Proteomes" id="UP000294862">
    <property type="component" value="Unassembled WGS sequence"/>
</dbReference>
<dbReference type="Pfam" id="PF25917">
    <property type="entry name" value="BSH_RND"/>
    <property type="match status" value="1"/>
</dbReference>
<feature type="domain" description="Multidrug resistance protein MdtA-like barrel-sandwich hybrid" evidence="4">
    <location>
        <begin position="59"/>
        <end position="247"/>
    </location>
</feature>
<proteinExistence type="inferred from homology"/>
<dbReference type="InterPro" id="IPR058625">
    <property type="entry name" value="MdtA-like_BSH"/>
</dbReference>
<organism evidence="6 7">
    <name type="scientific">Dokdonella fugitiva</name>
    <dbReference type="NCBI Taxonomy" id="328517"/>
    <lineage>
        <taxon>Bacteria</taxon>
        <taxon>Pseudomonadati</taxon>
        <taxon>Pseudomonadota</taxon>
        <taxon>Gammaproteobacteria</taxon>
        <taxon>Lysobacterales</taxon>
        <taxon>Rhodanobacteraceae</taxon>
        <taxon>Dokdonella</taxon>
    </lineage>
</organism>
<dbReference type="GO" id="GO:0055085">
    <property type="term" value="P:transmembrane transport"/>
    <property type="evidence" value="ECO:0007669"/>
    <property type="project" value="InterPro"/>
</dbReference>
<evidence type="ECO:0000256" key="3">
    <source>
        <dbReference type="SAM" id="Phobius"/>
    </source>
</evidence>
<protein>
    <submittedName>
        <fullName evidence="6">Membrane fusion protein (Multidrug efflux system)</fullName>
    </submittedName>
</protein>